<sequence length="402" mass="46484">MSASTSNITEENTIEQLDMSADTNNPAEENTIDQLVTDKDESDSVRSTLFEDESLDKEISSVKERSSCIPNQPYAHLDFTGRYAFADSDSSSVLEKQRKESIYSQIRRVSGSVSSLRTTEHLIPDELLKQNKKSVEIYKDCLKFGEERRNKVRIILVGPKGSGKTSLLRRLLRQPIVDVKSTNGVEIHISKCKARLRDMKWICRAGSVVEEDVKSRLLQSIINTYKKMKDTKRDDTDEEYKNKNSTDEQGYEDILDSNQESDTWVPSYQPDSVFADQSDHYEYIIEPEDRHDLFEILNAPLEEEDSAFIDFWDFAGDKEYYNTHKAFLSKDAIYIVTFDVSKNPSDVSLEDSRYDLKFWLETIRCYGTDHSSDDDITQEYMYPSVFIVGTHKDRFKVRLKKD</sequence>
<dbReference type="InterPro" id="IPR020859">
    <property type="entry name" value="ROC"/>
</dbReference>
<feature type="compositionally biased region" description="Basic and acidic residues" evidence="3">
    <location>
        <begin position="232"/>
        <end position="246"/>
    </location>
</feature>
<protein>
    <recommendedName>
        <fullName evidence="4">Roc domain-containing protein</fullName>
    </recommendedName>
</protein>
<dbReference type="EMBL" id="UYJE01006074">
    <property type="protein sequence ID" value="VDI42841.1"/>
    <property type="molecule type" value="Genomic_DNA"/>
</dbReference>
<evidence type="ECO:0000313" key="6">
    <source>
        <dbReference type="Proteomes" id="UP000596742"/>
    </source>
</evidence>
<proteinExistence type="predicted"/>
<dbReference type="SUPFAM" id="SSF52540">
    <property type="entry name" value="P-loop containing nucleoside triphosphate hydrolases"/>
    <property type="match status" value="1"/>
</dbReference>
<dbReference type="PROSITE" id="PS51424">
    <property type="entry name" value="ROC"/>
    <property type="match status" value="1"/>
</dbReference>
<gene>
    <name evidence="5" type="ORF">MGAL_10B004873</name>
</gene>
<dbReference type="Gene3D" id="3.40.50.300">
    <property type="entry name" value="P-loop containing nucleotide triphosphate hydrolases"/>
    <property type="match status" value="1"/>
</dbReference>
<keyword evidence="2" id="KW-0547">Nucleotide-binding</keyword>
<dbReference type="GO" id="GO:0000166">
    <property type="term" value="F:nucleotide binding"/>
    <property type="evidence" value="ECO:0007669"/>
    <property type="project" value="UniProtKB-KW"/>
</dbReference>
<keyword evidence="1" id="KW-0677">Repeat</keyword>
<evidence type="ECO:0000313" key="5">
    <source>
        <dbReference type="EMBL" id="VDI42841.1"/>
    </source>
</evidence>
<feature type="domain" description="Roc" evidence="4">
    <location>
        <begin position="145"/>
        <end position="402"/>
    </location>
</feature>
<dbReference type="AlphaFoldDB" id="A0A8B6F361"/>
<reference evidence="5" key="1">
    <citation type="submission" date="2018-11" db="EMBL/GenBank/DDBJ databases">
        <authorList>
            <person name="Alioto T."/>
            <person name="Alioto T."/>
        </authorList>
    </citation>
    <scope>NUCLEOTIDE SEQUENCE</scope>
</reference>
<dbReference type="InterPro" id="IPR027417">
    <property type="entry name" value="P-loop_NTPase"/>
</dbReference>
<dbReference type="OrthoDB" id="5990286at2759"/>
<name>A0A8B6F361_MYTGA</name>
<evidence type="ECO:0000259" key="4">
    <source>
        <dbReference type="PROSITE" id="PS51424"/>
    </source>
</evidence>
<keyword evidence="6" id="KW-1185">Reference proteome</keyword>
<evidence type="ECO:0000256" key="1">
    <source>
        <dbReference type="ARBA" id="ARBA00022737"/>
    </source>
</evidence>
<feature type="region of interest" description="Disordered" evidence="3">
    <location>
        <begin position="1"/>
        <end position="47"/>
    </location>
</feature>
<feature type="region of interest" description="Disordered" evidence="3">
    <location>
        <begin position="232"/>
        <end position="252"/>
    </location>
</feature>
<evidence type="ECO:0000256" key="2">
    <source>
        <dbReference type="ARBA" id="ARBA00022741"/>
    </source>
</evidence>
<comment type="caution">
    <text evidence="5">The sequence shown here is derived from an EMBL/GenBank/DDBJ whole genome shotgun (WGS) entry which is preliminary data.</text>
</comment>
<evidence type="ECO:0000256" key="3">
    <source>
        <dbReference type="SAM" id="MobiDB-lite"/>
    </source>
</evidence>
<organism evidence="5 6">
    <name type="scientific">Mytilus galloprovincialis</name>
    <name type="common">Mediterranean mussel</name>
    <dbReference type="NCBI Taxonomy" id="29158"/>
    <lineage>
        <taxon>Eukaryota</taxon>
        <taxon>Metazoa</taxon>
        <taxon>Spiralia</taxon>
        <taxon>Lophotrochozoa</taxon>
        <taxon>Mollusca</taxon>
        <taxon>Bivalvia</taxon>
        <taxon>Autobranchia</taxon>
        <taxon>Pteriomorphia</taxon>
        <taxon>Mytilida</taxon>
        <taxon>Mytiloidea</taxon>
        <taxon>Mytilidae</taxon>
        <taxon>Mytilinae</taxon>
        <taxon>Mytilus</taxon>
    </lineage>
</organism>
<dbReference type="Proteomes" id="UP000596742">
    <property type="component" value="Unassembled WGS sequence"/>
</dbReference>
<dbReference type="Pfam" id="PF08477">
    <property type="entry name" value="Roc"/>
    <property type="match status" value="1"/>
</dbReference>
<accession>A0A8B6F361</accession>
<feature type="compositionally biased region" description="Polar residues" evidence="3">
    <location>
        <begin position="1"/>
        <end position="34"/>
    </location>
</feature>